<dbReference type="InterPro" id="IPR033452">
    <property type="entry name" value="GH30_C"/>
</dbReference>
<dbReference type="GO" id="GO:0008202">
    <property type="term" value="P:steroid metabolic process"/>
    <property type="evidence" value="ECO:0007669"/>
    <property type="project" value="UniProtKB-ARBA"/>
</dbReference>
<sequence>MSICCNMATTQIIVIFSLFILISHAQDCIPRYFGDGKMVCVCNSTYCDFVEVNVPDKGKFRTYKSSRSGERFKTEVSNFDTGIQNENGIVLELNLGKTYQSIFGFGGAFTDAAGININKLSKETQEMILQTYYGSNGSRYNLGRVPIGGTDFSTRTYTLDDTPGDTDLSSFSLANEDINYKIPYMKRALELNPEIKFFAASWTAPPWMKTNNNYTGFLGFLKQQCYQTYSNYLVKFLETYKNNGLPIHAISTGNEPADVFAPWVPINDMGWTPSSLSNFVAQYLGPTVANSLSNETLIWVLDDQRVFLPWFIVDMFADSSEVDKYIGGIAVHWYADNIVPPSVFDETHKLYPDIPIIMTEACSGSEVWELQKVKLGSWSRGENYMFSIIEDMNHWVTGWVDWNLALDKKGGPNWSKNFVDSPIIVNPETDEFFKNPMYYALAHFSKFIPRKSTRVDLTTNDNIKSVAFSTPENRTVVILLNQNEQSKNIVIVDPNQGHINTEVSGRSFQTIIYQQ</sequence>
<evidence type="ECO:0000256" key="6">
    <source>
        <dbReference type="ARBA" id="ARBA00022729"/>
    </source>
</evidence>
<dbReference type="SUPFAM" id="SSF51445">
    <property type="entry name" value="(Trans)glycosidases"/>
    <property type="match status" value="1"/>
</dbReference>
<protein>
    <recommendedName>
        <fullName evidence="5 12">Glucosylceramidase</fullName>
        <ecNumber evidence="5 12">3.2.1.45</ecNumber>
    </recommendedName>
</protein>
<dbReference type="InterPro" id="IPR017853">
    <property type="entry name" value="GH"/>
</dbReference>
<dbReference type="Pfam" id="PF17189">
    <property type="entry name" value="Glyco_hydro_30C"/>
    <property type="match status" value="1"/>
</dbReference>
<dbReference type="GO" id="GO:0030163">
    <property type="term" value="P:protein catabolic process"/>
    <property type="evidence" value="ECO:0007669"/>
    <property type="project" value="UniProtKB-ARBA"/>
</dbReference>
<dbReference type="EMBL" id="JAQQBR010000002">
    <property type="protein sequence ID" value="KAK0181571.1"/>
    <property type="molecule type" value="Genomic_DNA"/>
</dbReference>
<evidence type="ECO:0000256" key="10">
    <source>
        <dbReference type="ARBA" id="ARBA00050474"/>
    </source>
</evidence>
<feature type="domain" description="Glycosyl hydrolase family 30 beta sandwich" evidence="15">
    <location>
        <begin position="452"/>
        <end position="511"/>
    </location>
</feature>
<evidence type="ECO:0000256" key="13">
    <source>
        <dbReference type="SAM" id="SignalP"/>
    </source>
</evidence>
<evidence type="ECO:0000256" key="2">
    <source>
        <dbReference type="ARBA" id="ARBA00004760"/>
    </source>
</evidence>
<evidence type="ECO:0000259" key="14">
    <source>
        <dbReference type="Pfam" id="PF02055"/>
    </source>
</evidence>
<keyword evidence="17" id="KW-1185">Reference proteome</keyword>
<dbReference type="Gene3D" id="3.20.20.80">
    <property type="entry name" value="Glycosidases"/>
    <property type="match status" value="1"/>
</dbReference>
<dbReference type="InterPro" id="IPR033453">
    <property type="entry name" value="Glyco_hydro_30_TIM-barrel"/>
</dbReference>
<dbReference type="PRINTS" id="PR00843">
    <property type="entry name" value="GLHYDRLASE30"/>
</dbReference>
<dbReference type="Pfam" id="PF02055">
    <property type="entry name" value="Glyco_hydro_30"/>
    <property type="match status" value="1"/>
</dbReference>
<evidence type="ECO:0000256" key="8">
    <source>
        <dbReference type="ARBA" id="ARBA00022919"/>
    </source>
</evidence>
<keyword evidence="7 12" id="KW-0378">Hydrolase</keyword>
<evidence type="ECO:0000256" key="12">
    <source>
        <dbReference type="RuleBase" id="RU361188"/>
    </source>
</evidence>
<dbReference type="GO" id="GO:0006914">
    <property type="term" value="P:autophagy"/>
    <property type="evidence" value="ECO:0007669"/>
    <property type="project" value="UniProtKB-ARBA"/>
</dbReference>
<dbReference type="EC" id="3.2.1.45" evidence="5 12"/>
<comment type="catalytic activity">
    <reaction evidence="10">
        <text>a beta-D-glucosylceramide + H2O = an N-acyl-sphingoid base + D-glucose</text>
        <dbReference type="Rhea" id="RHEA:81447"/>
        <dbReference type="ChEBI" id="CHEBI:4167"/>
        <dbReference type="ChEBI" id="CHEBI:15377"/>
        <dbReference type="ChEBI" id="CHEBI:83264"/>
        <dbReference type="ChEBI" id="CHEBI:83273"/>
    </reaction>
    <physiologicalReaction direction="left-to-right" evidence="10">
        <dbReference type="Rhea" id="RHEA:81448"/>
    </physiologicalReaction>
</comment>
<evidence type="ECO:0000256" key="11">
    <source>
        <dbReference type="ARBA" id="ARBA00051345"/>
    </source>
</evidence>
<evidence type="ECO:0000256" key="9">
    <source>
        <dbReference type="ARBA" id="ARBA00023098"/>
    </source>
</evidence>
<reference evidence="16" key="2">
    <citation type="submission" date="2023-03" db="EMBL/GenBank/DDBJ databases">
        <authorList>
            <person name="Inwood S.N."/>
            <person name="Skelly J.G."/>
            <person name="Guhlin J."/>
            <person name="Harrop T.W.R."/>
            <person name="Goldson S.G."/>
            <person name="Dearden P.K."/>
        </authorList>
    </citation>
    <scope>NUCLEOTIDE SEQUENCE</scope>
    <source>
        <strain evidence="16">Lincoln</strain>
        <tissue evidence="16">Whole body</tissue>
    </source>
</reference>
<dbReference type="GO" id="GO:0007040">
    <property type="term" value="P:lysosome organization"/>
    <property type="evidence" value="ECO:0007669"/>
    <property type="project" value="UniProtKB-ARBA"/>
</dbReference>
<accession>A0AA39L1L7</accession>
<keyword evidence="8 12" id="KW-0746">Sphingolipid metabolism</keyword>
<evidence type="ECO:0000256" key="5">
    <source>
        <dbReference type="ARBA" id="ARBA00012658"/>
    </source>
</evidence>
<evidence type="ECO:0000313" key="16">
    <source>
        <dbReference type="EMBL" id="KAK0181571.1"/>
    </source>
</evidence>
<dbReference type="InterPro" id="IPR001139">
    <property type="entry name" value="Glyco_hydro_30"/>
</dbReference>
<keyword evidence="12" id="KW-0326">Glycosidase</keyword>
<feature type="domain" description="Glycosyl hydrolase family 30 TIM-barrel" evidence="14">
    <location>
        <begin position="103"/>
        <end position="448"/>
    </location>
</feature>
<comment type="similarity">
    <text evidence="4 12">Belongs to the glycosyl hydrolase 30 family.</text>
</comment>
<feature type="signal peptide" evidence="13">
    <location>
        <begin position="1"/>
        <end position="25"/>
    </location>
</feature>
<dbReference type="GO" id="GO:0005774">
    <property type="term" value="C:vacuolar membrane"/>
    <property type="evidence" value="ECO:0007669"/>
    <property type="project" value="UniProtKB-ARBA"/>
</dbReference>
<dbReference type="GO" id="GO:0016241">
    <property type="term" value="P:regulation of macroautophagy"/>
    <property type="evidence" value="ECO:0007669"/>
    <property type="project" value="UniProtKB-ARBA"/>
</dbReference>
<evidence type="ECO:0000259" key="15">
    <source>
        <dbReference type="Pfam" id="PF17189"/>
    </source>
</evidence>
<proteinExistence type="inferred from homology"/>
<comment type="catalytic activity">
    <reaction evidence="1">
        <text>a beta-D-glucosyl-(1&lt;-&gt;1')-N-acylsphing-4-enine + H2O = an N-acylsphing-4-enine + D-glucose</text>
        <dbReference type="Rhea" id="RHEA:13269"/>
        <dbReference type="ChEBI" id="CHEBI:4167"/>
        <dbReference type="ChEBI" id="CHEBI:15377"/>
        <dbReference type="ChEBI" id="CHEBI:22801"/>
        <dbReference type="ChEBI" id="CHEBI:52639"/>
        <dbReference type="EC" id="3.2.1.45"/>
    </reaction>
    <physiologicalReaction direction="left-to-right" evidence="1">
        <dbReference type="Rhea" id="RHEA:13270"/>
    </physiologicalReaction>
</comment>
<dbReference type="GO" id="GO:0005764">
    <property type="term" value="C:lysosome"/>
    <property type="evidence" value="ECO:0007669"/>
    <property type="project" value="UniProtKB-ARBA"/>
</dbReference>
<comment type="caution">
    <text evidence="16">The sequence shown here is derived from an EMBL/GenBank/DDBJ whole genome shotgun (WGS) entry which is preliminary data.</text>
</comment>
<comment type="pathway">
    <text evidence="3">Sphingolipid metabolism.</text>
</comment>
<dbReference type="Proteomes" id="UP001168972">
    <property type="component" value="Unassembled WGS sequence"/>
</dbReference>
<feature type="chain" id="PRO_5041324444" description="Glucosylceramidase" evidence="13">
    <location>
        <begin position="26"/>
        <end position="515"/>
    </location>
</feature>
<evidence type="ECO:0000313" key="17">
    <source>
        <dbReference type="Proteomes" id="UP001168972"/>
    </source>
</evidence>
<dbReference type="GO" id="GO:0006066">
    <property type="term" value="P:alcohol metabolic process"/>
    <property type="evidence" value="ECO:0007669"/>
    <property type="project" value="UniProtKB-ARBA"/>
</dbReference>
<evidence type="ECO:0000256" key="1">
    <source>
        <dbReference type="ARBA" id="ARBA00001013"/>
    </source>
</evidence>
<dbReference type="GO" id="GO:0004348">
    <property type="term" value="F:glucosylceramidase activity"/>
    <property type="evidence" value="ECO:0007669"/>
    <property type="project" value="UniProtKB-EC"/>
</dbReference>
<name>A0AA39L1L7_MICHY</name>
<dbReference type="GO" id="GO:0006680">
    <property type="term" value="P:glucosylceramide catabolic process"/>
    <property type="evidence" value="ECO:0007669"/>
    <property type="project" value="TreeGrafter"/>
</dbReference>
<dbReference type="PANTHER" id="PTHR11069:SF23">
    <property type="entry name" value="LYSOSOMAL ACID GLUCOSYLCERAMIDASE"/>
    <property type="match status" value="1"/>
</dbReference>
<dbReference type="GO" id="GO:0051246">
    <property type="term" value="P:regulation of protein metabolic process"/>
    <property type="evidence" value="ECO:0007669"/>
    <property type="project" value="UniProtKB-ARBA"/>
</dbReference>
<comment type="catalytic activity">
    <reaction evidence="11">
        <text>an N-acyl-1-beta-D-glucosyl-15-methylhexadecasphing-4-enine + H2O = an N-acyl-15-methylhexadecasphing-4-enine + D-glucose</text>
        <dbReference type="Rhea" id="RHEA:34755"/>
        <dbReference type="ChEBI" id="CHEBI:4167"/>
        <dbReference type="ChEBI" id="CHEBI:15377"/>
        <dbReference type="ChEBI" id="CHEBI:70815"/>
        <dbReference type="ChEBI" id="CHEBI:70846"/>
    </reaction>
    <physiologicalReaction direction="left-to-right" evidence="11">
        <dbReference type="Rhea" id="RHEA:34756"/>
    </physiologicalReaction>
</comment>
<keyword evidence="9 12" id="KW-0443">Lipid metabolism</keyword>
<evidence type="ECO:0000256" key="7">
    <source>
        <dbReference type="ARBA" id="ARBA00022801"/>
    </source>
</evidence>
<dbReference type="GO" id="GO:0016758">
    <property type="term" value="F:hexosyltransferase activity"/>
    <property type="evidence" value="ECO:0007669"/>
    <property type="project" value="UniProtKB-ARBA"/>
</dbReference>
<dbReference type="GO" id="GO:0032006">
    <property type="term" value="P:regulation of TOR signaling"/>
    <property type="evidence" value="ECO:0007669"/>
    <property type="project" value="UniProtKB-ARBA"/>
</dbReference>
<comment type="pathway">
    <text evidence="2">Lipid metabolism; sphingolipid metabolism.</text>
</comment>
<dbReference type="GO" id="GO:0042391">
    <property type="term" value="P:regulation of membrane potential"/>
    <property type="evidence" value="ECO:0007669"/>
    <property type="project" value="UniProtKB-ARBA"/>
</dbReference>
<dbReference type="AlphaFoldDB" id="A0AA39L1L7"/>
<dbReference type="GO" id="GO:0010605">
    <property type="term" value="P:negative regulation of macromolecule metabolic process"/>
    <property type="evidence" value="ECO:0007669"/>
    <property type="project" value="UniProtKB-ARBA"/>
</dbReference>
<reference evidence="16" key="1">
    <citation type="journal article" date="2023" name="bioRxiv">
        <title>Scaffold-level genome assemblies of two parasitoid biocontrol wasps reveal the parthenogenesis mechanism and an associated novel virus.</title>
        <authorList>
            <person name="Inwood S."/>
            <person name="Skelly J."/>
            <person name="Guhlin J."/>
            <person name="Harrop T."/>
            <person name="Goldson S."/>
            <person name="Dearden P."/>
        </authorList>
    </citation>
    <scope>NUCLEOTIDE SEQUENCE</scope>
    <source>
        <strain evidence="16">Lincoln</strain>
        <tissue evidence="16">Whole body</tissue>
    </source>
</reference>
<dbReference type="GO" id="GO:0005102">
    <property type="term" value="F:signaling receptor binding"/>
    <property type="evidence" value="ECO:0007669"/>
    <property type="project" value="UniProtKB-ARBA"/>
</dbReference>
<evidence type="ECO:0000256" key="4">
    <source>
        <dbReference type="ARBA" id="ARBA00005382"/>
    </source>
</evidence>
<keyword evidence="6 13" id="KW-0732">Signal</keyword>
<dbReference type="FunFam" id="3.20.20.80:FF:000030">
    <property type="entry name" value="Lysosomal acid glucosylceramidase"/>
    <property type="match status" value="1"/>
</dbReference>
<organism evidence="16 17">
    <name type="scientific">Microctonus hyperodae</name>
    <name type="common">Parasitoid wasp</name>
    <dbReference type="NCBI Taxonomy" id="165561"/>
    <lineage>
        <taxon>Eukaryota</taxon>
        <taxon>Metazoa</taxon>
        <taxon>Ecdysozoa</taxon>
        <taxon>Arthropoda</taxon>
        <taxon>Hexapoda</taxon>
        <taxon>Insecta</taxon>
        <taxon>Pterygota</taxon>
        <taxon>Neoptera</taxon>
        <taxon>Endopterygota</taxon>
        <taxon>Hymenoptera</taxon>
        <taxon>Apocrita</taxon>
        <taxon>Ichneumonoidea</taxon>
        <taxon>Braconidae</taxon>
        <taxon>Euphorinae</taxon>
        <taxon>Microctonus</taxon>
    </lineage>
</organism>
<dbReference type="SUPFAM" id="SSF51011">
    <property type="entry name" value="Glycosyl hydrolase domain"/>
    <property type="match status" value="1"/>
</dbReference>
<evidence type="ECO:0000256" key="3">
    <source>
        <dbReference type="ARBA" id="ARBA00004991"/>
    </source>
</evidence>
<gene>
    <name evidence="16" type="ORF">PV327_003844</name>
</gene>
<dbReference type="PANTHER" id="PTHR11069">
    <property type="entry name" value="GLUCOSYLCERAMIDASE"/>
    <property type="match status" value="1"/>
</dbReference>